<dbReference type="Proteomes" id="UP001198151">
    <property type="component" value="Unassembled WGS sequence"/>
</dbReference>
<sequence>MSQMSDYVRRTFKENDDIRDAGLTTPDDVVRYDDICYGTDTKWQMLDVYRPKEKAGETLPVIVSVHGGGWVYGDKELYQFYCMSLAQRGFAVVNYTYRLAPEFQYPSSLEDTNLVFAWVMKHAEEYGMDTKNVFAVGDSAGGNLLGIYAAVLTNAEYAAQYPFRVPEGLKLNAAALNCGVYDVAMAGDENEMRRELMKDLLPEKGSERELALISPVNHVTENYPPVFLMTAVNDFVKMQAPAMAEKLAEKNVPFTFKLYGDKDNRLPHVFHLNMRCVEGAVCNDEECAYFREHMR</sequence>
<name>A0ABS8FWZ2_9FIRM</name>
<dbReference type="EMBL" id="JAJEQX010000009">
    <property type="protein sequence ID" value="MCC2254109.1"/>
    <property type="molecule type" value="Genomic_DNA"/>
</dbReference>
<reference evidence="3 4" key="1">
    <citation type="submission" date="2021-10" db="EMBL/GenBank/DDBJ databases">
        <title>Anaerobic single-cell dispensing facilitates the cultivation of human gut bacteria.</title>
        <authorList>
            <person name="Afrizal A."/>
        </authorList>
    </citation>
    <scope>NUCLEOTIDE SEQUENCE [LARGE SCALE GENOMIC DNA]</scope>
    <source>
        <strain evidence="3 4">CLA-AA-H200</strain>
    </source>
</reference>
<dbReference type="SUPFAM" id="SSF53474">
    <property type="entry name" value="alpha/beta-Hydrolases"/>
    <property type="match status" value="1"/>
</dbReference>
<dbReference type="Gene3D" id="3.40.50.1820">
    <property type="entry name" value="alpha/beta hydrolase"/>
    <property type="match status" value="1"/>
</dbReference>
<organism evidence="3 4">
    <name type="scientific">Ruminococcus turbiniformis</name>
    <dbReference type="NCBI Taxonomy" id="2881258"/>
    <lineage>
        <taxon>Bacteria</taxon>
        <taxon>Bacillati</taxon>
        <taxon>Bacillota</taxon>
        <taxon>Clostridia</taxon>
        <taxon>Eubacteriales</taxon>
        <taxon>Oscillospiraceae</taxon>
        <taxon>Ruminococcus</taxon>
    </lineage>
</organism>
<feature type="domain" description="BD-FAE-like" evidence="2">
    <location>
        <begin position="46"/>
        <end position="235"/>
    </location>
</feature>
<dbReference type="PANTHER" id="PTHR48081">
    <property type="entry name" value="AB HYDROLASE SUPERFAMILY PROTEIN C4A8.06C"/>
    <property type="match status" value="1"/>
</dbReference>
<dbReference type="InterPro" id="IPR029058">
    <property type="entry name" value="AB_hydrolase_fold"/>
</dbReference>
<evidence type="ECO:0000259" key="2">
    <source>
        <dbReference type="Pfam" id="PF20434"/>
    </source>
</evidence>
<dbReference type="RefSeq" id="WP_227707245.1">
    <property type="nucleotide sequence ID" value="NZ_JAJEQX010000009.1"/>
</dbReference>
<protein>
    <submittedName>
        <fullName evidence="3">Alpha/beta hydrolase</fullName>
    </submittedName>
</protein>
<accession>A0ABS8FWZ2</accession>
<dbReference type="InterPro" id="IPR050300">
    <property type="entry name" value="GDXG_lipolytic_enzyme"/>
</dbReference>
<keyword evidence="1 3" id="KW-0378">Hydrolase</keyword>
<comment type="caution">
    <text evidence="3">The sequence shown here is derived from an EMBL/GenBank/DDBJ whole genome shotgun (WGS) entry which is preliminary data.</text>
</comment>
<dbReference type="Pfam" id="PF20434">
    <property type="entry name" value="BD-FAE"/>
    <property type="match status" value="1"/>
</dbReference>
<dbReference type="GO" id="GO:0016787">
    <property type="term" value="F:hydrolase activity"/>
    <property type="evidence" value="ECO:0007669"/>
    <property type="project" value="UniProtKB-KW"/>
</dbReference>
<dbReference type="InterPro" id="IPR049492">
    <property type="entry name" value="BD-FAE-like_dom"/>
</dbReference>
<keyword evidence="4" id="KW-1185">Reference proteome</keyword>
<evidence type="ECO:0000313" key="3">
    <source>
        <dbReference type="EMBL" id="MCC2254109.1"/>
    </source>
</evidence>
<gene>
    <name evidence="3" type="ORF">LKD70_06595</name>
</gene>
<proteinExistence type="predicted"/>
<evidence type="ECO:0000313" key="4">
    <source>
        <dbReference type="Proteomes" id="UP001198151"/>
    </source>
</evidence>
<evidence type="ECO:0000256" key="1">
    <source>
        <dbReference type="ARBA" id="ARBA00022801"/>
    </source>
</evidence>